<feature type="compositionally biased region" description="Acidic residues" evidence="1">
    <location>
        <begin position="34"/>
        <end position="44"/>
    </location>
</feature>
<proteinExistence type="predicted"/>
<dbReference type="EMBL" id="PCXM01000023">
    <property type="protein sequence ID" value="PIR40158.1"/>
    <property type="molecule type" value="Genomic_DNA"/>
</dbReference>
<dbReference type="Proteomes" id="UP000230828">
    <property type="component" value="Unassembled WGS sequence"/>
</dbReference>
<feature type="compositionally biased region" description="Basic and acidic residues" evidence="1">
    <location>
        <begin position="11"/>
        <end position="23"/>
    </location>
</feature>
<reference evidence="2 3" key="1">
    <citation type="submission" date="2017-09" db="EMBL/GenBank/DDBJ databases">
        <title>Depth-based differentiation of microbial function through sediment-hosted aquifers and enrichment of novel symbionts in the deep terrestrial subsurface.</title>
        <authorList>
            <person name="Probst A.J."/>
            <person name="Ladd B."/>
            <person name="Jarett J.K."/>
            <person name="Geller-Mcgrath D.E."/>
            <person name="Sieber C.M."/>
            <person name="Emerson J.B."/>
            <person name="Anantharaman K."/>
            <person name="Thomas B.C."/>
            <person name="Malmstrom R."/>
            <person name="Stieglmeier M."/>
            <person name="Klingl A."/>
            <person name="Woyke T."/>
            <person name="Ryan C.M."/>
            <person name="Banfield J.F."/>
        </authorList>
    </citation>
    <scope>NUCLEOTIDE SEQUENCE [LARGE SCALE GENOMIC DNA]</scope>
    <source>
        <strain evidence="2">CG10_big_fil_rev_8_21_14_0_10_34_34</strain>
    </source>
</reference>
<sequence>MNFEKIFGFSREKIRKEKGRPNDGFDAQALPENPGDESLADEGSPDTKKEIRTIEKRIEELNRDPNADREELATLNTKLDNLRDTLKRGL</sequence>
<name>A0A2H0R0V5_9BACT</name>
<feature type="region of interest" description="Disordered" evidence="1">
    <location>
        <begin position="11"/>
        <end position="51"/>
    </location>
</feature>
<evidence type="ECO:0000256" key="1">
    <source>
        <dbReference type="SAM" id="MobiDB-lite"/>
    </source>
</evidence>
<gene>
    <name evidence="2" type="ORF">COV33_01280</name>
</gene>
<protein>
    <submittedName>
        <fullName evidence="2">Uncharacterized protein</fullName>
    </submittedName>
</protein>
<dbReference type="AlphaFoldDB" id="A0A2H0R0V5"/>
<accession>A0A2H0R0V5</accession>
<evidence type="ECO:0000313" key="2">
    <source>
        <dbReference type="EMBL" id="PIR40158.1"/>
    </source>
</evidence>
<organism evidence="2 3">
    <name type="scientific">Candidatus Zambryskibacteria bacterium CG10_big_fil_rev_8_21_14_0_10_34_34</name>
    <dbReference type="NCBI Taxonomy" id="1975114"/>
    <lineage>
        <taxon>Bacteria</taxon>
        <taxon>Candidatus Zambryskiibacteriota</taxon>
    </lineage>
</organism>
<evidence type="ECO:0000313" key="3">
    <source>
        <dbReference type="Proteomes" id="UP000230828"/>
    </source>
</evidence>
<comment type="caution">
    <text evidence="2">The sequence shown here is derived from an EMBL/GenBank/DDBJ whole genome shotgun (WGS) entry which is preliminary data.</text>
</comment>